<keyword evidence="2" id="KW-1185">Reference proteome</keyword>
<proteinExistence type="predicted"/>
<evidence type="ECO:0000313" key="1">
    <source>
        <dbReference type="EMBL" id="RZC52236.1"/>
    </source>
</evidence>
<name>A0A4Y7IVR2_PAPSO</name>
<organism evidence="1 2">
    <name type="scientific">Papaver somniferum</name>
    <name type="common">Opium poppy</name>
    <dbReference type="NCBI Taxonomy" id="3469"/>
    <lineage>
        <taxon>Eukaryota</taxon>
        <taxon>Viridiplantae</taxon>
        <taxon>Streptophyta</taxon>
        <taxon>Embryophyta</taxon>
        <taxon>Tracheophyta</taxon>
        <taxon>Spermatophyta</taxon>
        <taxon>Magnoliopsida</taxon>
        <taxon>Ranunculales</taxon>
        <taxon>Papaveraceae</taxon>
        <taxon>Papaveroideae</taxon>
        <taxon>Papaver</taxon>
    </lineage>
</organism>
<protein>
    <recommendedName>
        <fullName evidence="3">RNase H type-1 domain-containing protein</fullName>
    </recommendedName>
</protein>
<reference evidence="1 2" key="1">
    <citation type="journal article" date="2018" name="Science">
        <title>The opium poppy genome and morphinan production.</title>
        <authorList>
            <person name="Guo L."/>
            <person name="Winzer T."/>
            <person name="Yang X."/>
            <person name="Li Y."/>
            <person name="Ning Z."/>
            <person name="He Z."/>
            <person name="Teodor R."/>
            <person name="Lu Y."/>
            <person name="Bowser T.A."/>
            <person name="Graham I.A."/>
            <person name="Ye K."/>
        </authorList>
    </citation>
    <scope>NUCLEOTIDE SEQUENCE [LARGE SCALE GENOMIC DNA]</scope>
    <source>
        <strain evidence="2">cv. HN1</strain>
        <tissue evidence="1">Leaves</tissue>
    </source>
</reference>
<accession>A0A4Y7IVR2</accession>
<dbReference type="EMBL" id="CM010716">
    <property type="protein sequence ID" value="RZC52236.1"/>
    <property type="molecule type" value="Genomic_DNA"/>
</dbReference>
<evidence type="ECO:0008006" key="3">
    <source>
        <dbReference type="Google" id="ProtNLM"/>
    </source>
</evidence>
<dbReference type="AlphaFoldDB" id="A0A4Y7IVR2"/>
<sequence>MRCKCLHRSFLRSYPLTSRRTNVVDIASFALINCNNMKFVVDKCYASAAIARNHDGICCGMRTRLGVSDAPVVAEADGFALAVEVAIWRGFDSVISKGSSREIVNIESLARSVNTVQFNFVPKSADSTAHTLAAHALSNNVQVEWTPDQIPGDLISKLGIMTS</sequence>
<dbReference type="Proteomes" id="UP000316621">
    <property type="component" value="Chromosome 2"/>
</dbReference>
<gene>
    <name evidence="1" type="ORF">C5167_020666</name>
</gene>
<evidence type="ECO:0000313" key="2">
    <source>
        <dbReference type="Proteomes" id="UP000316621"/>
    </source>
</evidence>
<dbReference type="Gramene" id="RZC52236">
    <property type="protein sequence ID" value="RZC52236"/>
    <property type="gene ID" value="C5167_020666"/>
</dbReference>